<dbReference type="AlphaFoldDB" id="A0A9W9IBW2"/>
<dbReference type="GO" id="GO:0000981">
    <property type="term" value="F:DNA-binding transcription factor activity, RNA polymerase II-specific"/>
    <property type="evidence" value="ECO:0007669"/>
    <property type="project" value="InterPro"/>
</dbReference>
<dbReference type="OrthoDB" id="3251668at2759"/>
<reference evidence="8" key="1">
    <citation type="submission" date="2022-11" db="EMBL/GenBank/DDBJ databases">
        <authorList>
            <person name="Petersen C."/>
        </authorList>
    </citation>
    <scope>NUCLEOTIDE SEQUENCE</scope>
    <source>
        <strain evidence="8">IBT 21917</strain>
    </source>
</reference>
<evidence type="ECO:0000259" key="7">
    <source>
        <dbReference type="PROSITE" id="PS50048"/>
    </source>
</evidence>
<sequence>MSTRSHQGCWTCKRRHRRCDNARPTCANCACHGVECEGYEVRLRWGAGIASRGRFMGADKPLEENVPARPKGRQRDISKQKKMQETQSNAGPHGLSGDPQITAQERPDPWSPKAARAEHDARLFNEFLTHGINVLHSTNAEDTMLRPRLPRLMEESTCLYAVCLAFQISLSTTHTAVFFEYFDMALREFRSELLRSKTLSDGTLTAGLLLCSIGLMHGLPWTMHLEGVYNILQSHGDPHGTATPSPFRIHLLEVMGVMDLACFSVGRQTQCIGIWRRYCQPVCSRLGVEPVSGLPRTLLDLFAGIGFDTTEQSFWDWPGETSSFMKFYLWEAHRLAGILCIRRHIQPNKLSSGELPGFSAWRHPPTIPAETTVLVGRMLANLDALRLAFAERPDEDAFIKNAVLFPIFVAGIQITVLCQHPEWQATLRRCALGSRQDDVVFDLLGDLWKRNDPDLNVDDLARSRGIEMGLI</sequence>
<dbReference type="PROSITE" id="PS00463">
    <property type="entry name" value="ZN2_CY6_FUNGAL_1"/>
    <property type="match status" value="1"/>
</dbReference>
<evidence type="ECO:0000256" key="1">
    <source>
        <dbReference type="ARBA" id="ARBA00004123"/>
    </source>
</evidence>
<evidence type="ECO:0000256" key="6">
    <source>
        <dbReference type="SAM" id="MobiDB-lite"/>
    </source>
</evidence>
<evidence type="ECO:0000256" key="2">
    <source>
        <dbReference type="ARBA" id="ARBA00023015"/>
    </source>
</evidence>
<keyword evidence="5" id="KW-0539">Nucleus</keyword>
<dbReference type="InterPro" id="IPR001138">
    <property type="entry name" value="Zn2Cys6_DnaBD"/>
</dbReference>
<dbReference type="GO" id="GO:0000976">
    <property type="term" value="F:transcription cis-regulatory region binding"/>
    <property type="evidence" value="ECO:0007669"/>
    <property type="project" value="TreeGrafter"/>
</dbReference>
<dbReference type="Proteomes" id="UP001146351">
    <property type="component" value="Unassembled WGS sequence"/>
</dbReference>
<dbReference type="Gene3D" id="4.10.240.10">
    <property type="entry name" value="Zn(2)-C6 fungal-type DNA-binding domain"/>
    <property type="match status" value="1"/>
</dbReference>
<feature type="compositionally biased region" description="Basic and acidic residues" evidence="6">
    <location>
        <begin position="73"/>
        <end position="84"/>
    </location>
</feature>
<dbReference type="PANTHER" id="PTHR37534">
    <property type="entry name" value="TRANSCRIPTIONAL ACTIVATOR PROTEIN UGA3"/>
    <property type="match status" value="1"/>
</dbReference>
<organism evidence="8 9">
    <name type="scientific">Penicillium capsulatum</name>
    <dbReference type="NCBI Taxonomy" id="69766"/>
    <lineage>
        <taxon>Eukaryota</taxon>
        <taxon>Fungi</taxon>
        <taxon>Dikarya</taxon>
        <taxon>Ascomycota</taxon>
        <taxon>Pezizomycotina</taxon>
        <taxon>Eurotiomycetes</taxon>
        <taxon>Eurotiomycetidae</taxon>
        <taxon>Eurotiales</taxon>
        <taxon>Aspergillaceae</taxon>
        <taxon>Penicillium</taxon>
    </lineage>
</organism>
<dbReference type="EMBL" id="JAPQKO010000003">
    <property type="protein sequence ID" value="KAJ5173044.1"/>
    <property type="molecule type" value="Genomic_DNA"/>
</dbReference>
<dbReference type="InterPro" id="IPR021858">
    <property type="entry name" value="Fun_TF"/>
</dbReference>
<dbReference type="Pfam" id="PF11951">
    <property type="entry name" value="Fungal_trans_2"/>
    <property type="match status" value="1"/>
</dbReference>
<keyword evidence="9" id="KW-1185">Reference proteome</keyword>
<dbReference type="Pfam" id="PF00172">
    <property type="entry name" value="Zn_clus"/>
    <property type="match status" value="1"/>
</dbReference>
<feature type="region of interest" description="Disordered" evidence="6">
    <location>
        <begin position="60"/>
        <end position="115"/>
    </location>
</feature>
<keyword evidence="3" id="KW-0238">DNA-binding</keyword>
<evidence type="ECO:0000313" key="9">
    <source>
        <dbReference type="Proteomes" id="UP001146351"/>
    </source>
</evidence>
<accession>A0A9W9IBW2</accession>
<dbReference type="GO" id="GO:0045944">
    <property type="term" value="P:positive regulation of transcription by RNA polymerase II"/>
    <property type="evidence" value="ECO:0007669"/>
    <property type="project" value="TreeGrafter"/>
</dbReference>
<feature type="domain" description="Zn(2)-C6 fungal-type" evidence="7">
    <location>
        <begin position="8"/>
        <end position="36"/>
    </location>
</feature>
<proteinExistence type="predicted"/>
<evidence type="ECO:0000256" key="4">
    <source>
        <dbReference type="ARBA" id="ARBA00023163"/>
    </source>
</evidence>
<keyword evidence="2" id="KW-0805">Transcription regulation</keyword>
<comment type="caution">
    <text evidence="8">The sequence shown here is derived from an EMBL/GenBank/DDBJ whole genome shotgun (WGS) entry which is preliminary data.</text>
</comment>
<dbReference type="PANTHER" id="PTHR37534:SF44">
    <property type="entry name" value="ZN(II)2CYS6 TRANSCRIPTION FACTOR (EUROFUNG)"/>
    <property type="match status" value="1"/>
</dbReference>
<protein>
    <recommendedName>
        <fullName evidence="7">Zn(2)-C6 fungal-type domain-containing protein</fullName>
    </recommendedName>
</protein>
<reference evidence="8" key="2">
    <citation type="journal article" date="2023" name="IMA Fungus">
        <title>Comparative genomic study of the Penicillium genus elucidates a diverse pangenome and 15 lateral gene transfer events.</title>
        <authorList>
            <person name="Petersen C."/>
            <person name="Sorensen T."/>
            <person name="Nielsen M.R."/>
            <person name="Sondergaard T.E."/>
            <person name="Sorensen J.L."/>
            <person name="Fitzpatrick D.A."/>
            <person name="Frisvad J.C."/>
            <person name="Nielsen K.L."/>
        </authorList>
    </citation>
    <scope>NUCLEOTIDE SEQUENCE</scope>
    <source>
        <strain evidence="8">IBT 21917</strain>
    </source>
</reference>
<dbReference type="SMART" id="SM00066">
    <property type="entry name" value="GAL4"/>
    <property type="match status" value="1"/>
</dbReference>
<evidence type="ECO:0000313" key="8">
    <source>
        <dbReference type="EMBL" id="KAJ5173044.1"/>
    </source>
</evidence>
<keyword evidence="4" id="KW-0804">Transcription</keyword>
<evidence type="ECO:0000256" key="3">
    <source>
        <dbReference type="ARBA" id="ARBA00023125"/>
    </source>
</evidence>
<dbReference type="SUPFAM" id="SSF57701">
    <property type="entry name" value="Zn2/Cys6 DNA-binding domain"/>
    <property type="match status" value="1"/>
</dbReference>
<dbReference type="InterPro" id="IPR036864">
    <property type="entry name" value="Zn2-C6_fun-type_DNA-bd_sf"/>
</dbReference>
<evidence type="ECO:0000256" key="5">
    <source>
        <dbReference type="ARBA" id="ARBA00023242"/>
    </source>
</evidence>
<name>A0A9W9IBW2_9EURO</name>
<dbReference type="PROSITE" id="PS50048">
    <property type="entry name" value="ZN2_CY6_FUNGAL_2"/>
    <property type="match status" value="1"/>
</dbReference>
<dbReference type="GO" id="GO:0005634">
    <property type="term" value="C:nucleus"/>
    <property type="evidence" value="ECO:0007669"/>
    <property type="project" value="UniProtKB-SubCell"/>
</dbReference>
<dbReference type="GO" id="GO:0008270">
    <property type="term" value="F:zinc ion binding"/>
    <property type="evidence" value="ECO:0007669"/>
    <property type="project" value="InterPro"/>
</dbReference>
<gene>
    <name evidence="8" type="ORF">N7492_005637</name>
</gene>
<dbReference type="CDD" id="cd00067">
    <property type="entry name" value="GAL4"/>
    <property type="match status" value="1"/>
</dbReference>
<comment type="subcellular location">
    <subcellularLocation>
        <location evidence="1">Nucleus</location>
    </subcellularLocation>
</comment>